<keyword evidence="1" id="KW-0812">Transmembrane</keyword>
<dbReference type="HOGENOM" id="CLU_2081011_0_0_7"/>
<dbReference type="AlphaFoldDB" id="Q6AQP6"/>
<dbReference type="Proteomes" id="UP000000602">
    <property type="component" value="Chromosome"/>
</dbReference>
<keyword evidence="1" id="KW-0472">Membrane</keyword>
<dbReference type="STRING" id="177439.DP0598"/>
<feature type="transmembrane region" description="Helical" evidence="1">
    <location>
        <begin position="85"/>
        <end position="101"/>
    </location>
</feature>
<evidence type="ECO:0000313" key="2">
    <source>
        <dbReference type="EMBL" id="CAG35327.1"/>
    </source>
</evidence>
<protein>
    <submittedName>
        <fullName evidence="2">Uncharacterized protein</fullName>
    </submittedName>
</protein>
<sequence length="117" mass="13465">MFSSSREGLYLSDEKGMKMIQELSGFTSSDLRHNSQAPSRYSPRWDLYRYRQSWRKDLSLCCLLIICASRSLLFVRTIFCVASGPSSIFTLHIFPFLIFFLRPGSSDFFDPVVGCIN</sequence>
<keyword evidence="1" id="KW-1133">Transmembrane helix</keyword>
<accession>Q6AQP6</accession>
<gene>
    <name evidence="2" type="ordered locus">DP0598</name>
</gene>
<dbReference type="EMBL" id="CR522870">
    <property type="protein sequence ID" value="CAG35327.1"/>
    <property type="molecule type" value="Genomic_DNA"/>
</dbReference>
<organism evidence="2 3">
    <name type="scientific">Desulfotalea psychrophila (strain LSv54 / DSM 12343)</name>
    <dbReference type="NCBI Taxonomy" id="177439"/>
    <lineage>
        <taxon>Bacteria</taxon>
        <taxon>Pseudomonadati</taxon>
        <taxon>Thermodesulfobacteriota</taxon>
        <taxon>Desulfobulbia</taxon>
        <taxon>Desulfobulbales</taxon>
        <taxon>Desulfocapsaceae</taxon>
        <taxon>Desulfotalea</taxon>
    </lineage>
</organism>
<keyword evidence="3" id="KW-1185">Reference proteome</keyword>
<evidence type="ECO:0000313" key="3">
    <source>
        <dbReference type="Proteomes" id="UP000000602"/>
    </source>
</evidence>
<reference evidence="3" key="1">
    <citation type="journal article" date="2004" name="Environ. Microbiol.">
        <title>The genome of Desulfotalea psychrophila, a sulfate-reducing bacterium from permanently cold Arctic sediments.</title>
        <authorList>
            <person name="Rabus R."/>
            <person name="Ruepp A."/>
            <person name="Frickey T."/>
            <person name="Rattei T."/>
            <person name="Fartmann B."/>
            <person name="Stark M."/>
            <person name="Bauer M."/>
            <person name="Zibat A."/>
            <person name="Lombardot T."/>
            <person name="Becker I."/>
            <person name="Amann J."/>
            <person name="Gellner K."/>
            <person name="Teeling H."/>
            <person name="Leuschner W.D."/>
            <person name="Gloeckner F.-O."/>
            <person name="Lupas A.N."/>
            <person name="Amann R."/>
            <person name="Klenk H.-P."/>
        </authorList>
    </citation>
    <scope>NUCLEOTIDE SEQUENCE [LARGE SCALE GENOMIC DNA]</scope>
    <source>
        <strain evidence="3">DSM 12343 / LSv54</strain>
    </source>
</reference>
<dbReference type="KEGG" id="dps:DP0598"/>
<evidence type="ECO:0000256" key="1">
    <source>
        <dbReference type="SAM" id="Phobius"/>
    </source>
</evidence>
<name>Q6AQP6_DESPS</name>
<proteinExistence type="predicted"/>